<comment type="caution">
    <text evidence="4">The sequence shown here is derived from an EMBL/GenBank/DDBJ whole genome shotgun (WGS) entry which is preliminary data.</text>
</comment>
<feature type="transmembrane region" description="Helical" evidence="2">
    <location>
        <begin position="176"/>
        <end position="197"/>
    </location>
</feature>
<dbReference type="EMBL" id="JAANNP010000006">
    <property type="protein sequence ID" value="NHC14397.1"/>
    <property type="molecule type" value="Genomic_DNA"/>
</dbReference>
<reference evidence="4 5" key="1">
    <citation type="submission" date="2020-03" db="EMBL/GenBank/DDBJ databases">
        <title>Two novel Motilibacter sp.</title>
        <authorList>
            <person name="Liu S."/>
        </authorList>
    </citation>
    <scope>NUCLEOTIDE SEQUENCE [LARGE SCALE GENOMIC DNA]</scope>
    <source>
        <strain evidence="4 5">E257</strain>
    </source>
</reference>
<feature type="chain" id="PRO_5047111035" evidence="3">
    <location>
        <begin position="32"/>
        <end position="204"/>
    </location>
</feature>
<feature type="region of interest" description="Disordered" evidence="1">
    <location>
        <begin position="123"/>
        <end position="162"/>
    </location>
</feature>
<name>A0ABX0GU26_9ACTN</name>
<keyword evidence="2" id="KW-1133">Transmembrane helix</keyword>
<evidence type="ECO:0000256" key="1">
    <source>
        <dbReference type="SAM" id="MobiDB-lite"/>
    </source>
</evidence>
<feature type="compositionally biased region" description="Gly residues" evidence="1">
    <location>
        <begin position="140"/>
        <end position="152"/>
    </location>
</feature>
<protein>
    <submittedName>
        <fullName evidence="4">Uncharacterized protein</fullName>
    </submittedName>
</protein>
<feature type="signal peptide" evidence="3">
    <location>
        <begin position="1"/>
        <end position="31"/>
    </location>
</feature>
<keyword evidence="2" id="KW-0812">Transmembrane</keyword>
<dbReference type="Proteomes" id="UP000800981">
    <property type="component" value="Unassembled WGS sequence"/>
</dbReference>
<proteinExistence type="predicted"/>
<evidence type="ECO:0000256" key="2">
    <source>
        <dbReference type="SAM" id="Phobius"/>
    </source>
</evidence>
<dbReference type="RefSeq" id="WP_166281894.1">
    <property type="nucleotide sequence ID" value="NZ_JAANNP010000006.1"/>
</dbReference>
<organism evidence="4 5">
    <name type="scientific">Motilibacter deserti</name>
    <dbReference type="NCBI Taxonomy" id="2714956"/>
    <lineage>
        <taxon>Bacteria</taxon>
        <taxon>Bacillati</taxon>
        <taxon>Actinomycetota</taxon>
        <taxon>Actinomycetes</taxon>
        <taxon>Motilibacterales</taxon>
        <taxon>Motilibacteraceae</taxon>
        <taxon>Motilibacter</taxon>
    </lineage>
</organism>
<keyword evidence="3" id="KW-0732">Signal</keyword>
<feature type="compositionally biased region" description="Low complexity" evidence="1">
    <location>
        <begin position="153"/>
        <end position="162"/>
    </location>
</feature>
<evidence type="ECO:0000256" key="3">
    <source>
        <dbReference type="SAM" id="SignalP"/>
    </source>
</evidence>
<accession>A0ABX0GU26</accession>
<gene>
    <name evidence="4" type="ORF">G9H71_11470</name>
</gene>
<sequence>MRTTQQLMTILGAGIVSAAFLGAAGTSAAWADYVPTSGNGTVTASDACVGTSVTFAADGFAPSSTVAITGAGAEGTFVVADASGKASYVLSPAQAGTYTLTATGQTPPPGDAARTVTATVTASDCPAGATGPAAPAPGTGAEGGSAGSGSGDGSESSASGAAAGGLARTGATSLPVLLSAAAALLIAGLGLVSVPALRRRSARA</sequence>
<feature type="compositionally biased region" description="Low complexity" evidence="1">
    <location>
        <begin position="123"/>
        <end position="139"/>
    </location>
</feature>
<evidence type="ECO:0000313" key="4">
    <source>
        <dbReference type="EMBL" id="NHC14397.1"/>
    </source>
</evidence>
<evidence type="ECO:0000313" key="5">
    <source>
        <dbReference type="Proteomes" id="UP000800981"/>
    </source>
</evidence>
<keyword evidence="2" id="KW-0472">Membrane</keyword>
<keyword evidence="5" id="KW-1185">Reference proteome</keyword>